<protein>
    <recommendedName>
        <fullName evidence="6">RNA polymerase sigma factor 70 region 4 type 2 domain-containing protein</fullName>
    </recommendedName>
</protein>
<evidence type="ECO:0000256" key="4">
    <source>
        <dbReference type="ARBA" id="ARBA00023125"/>
    </source>
</evidence>
<dbReference type="Gene3D" id="1.10.1740.10">
    <property type="match status" value="1"/>
</dbReference>
<organism evidence="7 8">
    <name type="scientific">Kitasatospora nipponensis</name>
    <dbReference type="NCBI Taxonomy" id="258049"/>
    <lineage>
        <taxon>Bacteria</taxon>
        <taxon>Bacillati</taxon>
        <taxon>Actinomycetota</taxon>
        <taxon>Actinomycetes</taxon>
        <taxon>Kitasatosporales</taxon>
        <taxon>Streptomycetaceae</taxon>
        <taxon>Kitasatospora</taxon>
    </lineage>
</organism>
<accession>A0ABN1VLU3</accession>
<keyword evidence="3" id="KW-0731">Sigma factor</keyword>
<name>A0ABN1VLU3_9ACTN</name>
<dbReference type="InterPro" id="IPR014284">
    <property type="entry name" value="RNA_pol_sigma-70_dom"/>
</dbReference>
<evidence type="ECO:0000259" key="6">
    <source>
        <dbReference type="Pfam" id="PF08281"/>
    </source>
</evidence>
<feature type="domain" description="RNA polymerase sigma factor 70 region 4 type 2" evidence="6">
    <location>
        <begin position="120"/>
        <end position="165"/>
    </location>
</feature>
<dbReference type="InterPro" id="IPR013249">
    <property type="entry name" value="RNA_pol_sigma70_r4_t2"/>
</dbReference>
<evidence type="ECO:0000313" key="7">
    <source>
        <dbReference type="EMBL" id="GAA1215458.1"/>
    </source>
</evidence>
<sequence>MTAKEEAEAVFDRLCRTTYRRLLAKAVLVTGGQVASAQDAVQESFVKCWQRMTSTGQEPVANWNAWLARVVVHDALAQIGPARTAVVEGWEGLDAAALGPDHATSFVLKEAFRTVCKEVRYLPPQRRRCLVFHCLGGFSIREIAGQLGLTESAVRSHITLARRDLRPVWVDLVRMEVLEDGEWRES</sequence>
<dbReference type="Pfam" id="PF08281">
    <property type="entry name" value="Sigma70_r4_2"/>
    <property type="match status" value="1"/>
</dbReference>
<dbReference type="NCBIfam" id="TIGR02937">
    <property type="entry name" value="sigma70-ECF"/>
    <property type="match status" value="1"/>
</dbReference>
<dbReference type="InterPro" id="IPR013324">
    <property type="entry name" value="RNA_pol_sigma_r3/r4-like"/>
</dbReference>
<dbReference type="InterPro" id="IPR013325">
    <property type="entry name" value="RNA_pol_sigma_r2"/>
</dbReference>
<evidence type="ECO:0000256" key="5">
    <source>
        <dbReference type="ARBA" id="ARBA00023163"/>
    </source>
</evidence>
<evidence type="ECO:0000256" key="1">
    <source>
        <dbReference type="ARBA" id="ARBA00010641"/>
    </source>
</evidence>
<dbReference type="Gene3D" id="1.10.10.10">
    <property type="entry name" value="Winged helix-like DNA-binding domain superfamily/Winged helix DNA-binding domain"/>
    <property type="match status" value="1"/>
</dbReference>
<comment type="similarity">
    <text evidence="1">Belongs to the sigma-70 factor family. ECF subfamily.</text>
</comment>
<dbReference type="PANTHER" id="PTHR43133">
    <property type="entry name" value="RNA POLYMERASE ECF-TYPE SIGMA FACTO"/>
    <property type="match status" value="1"/>
</dbReference>
<reference evidence="7 8" key="1">
    <citation type="journal article" date="2019" name="Int. J. Syst. Evol. Microbiol.">
        <title>The Global Catalogue of Microorganisms (GCM) 10K type strain sequencing project: providing services to taxonomists for standard genome sequencing and annotation.</title>
        <authorList>
            <consortium name="The Broad Institute Genomics Platform"/>
            <consortium name="The Broad Institute Genome Sequencing Center for Infectious Disease"/>
            <person name="Wu L."/>
            <person name="Ma J."/>
        </authorList>
    </citation>
    <scope>NUCLEOTIDE SEQUENCE [LARGE SCALE GENOMIC DNA]</scope>
    <source>
        <strain evidence="7 8">JCM 13004</strain>
    </source>
</reference>
<keyword evidence="4" id="KW-0238">DNA-binding</keyword>
<keyword evidence="2" id="KW-0805">Transcription regulation</keyword>
<gene>
    <name evidence="7" type="ORF">GCM10009665_01600</name>
</gene>
<dbReference type="InterPro" id="IPR039425">
    <property type="entry name" value="RNA_pol_sigma-70-like"/>
</dbReference>
<proteinExistence type="inferred from homology"/>
<keyword evidence="5" id="KW-0804">Transcription</keyword>
<evidence type="ECO:0000256" key="3">
    <source>
        <dbReference type="ARBA" id="ARBA00023082"/>
    </source>
</evidence>
<dbReference type="EMBL" id="BAAALF010000001">
    <property type="protein sequence ID" value="GAA1215458.1"/>
    <property type="molecule type" value="Genomic_DNA"/>
</dbReference>
<dbReference type="SUPFAM" id="SSF88659">
    <property type="entry name" value="Sigma3 and sigma4 domains of RNA polymerase sigma factors"/>
    <property type="match status" value="1"/>
</dbReference>
<dbReference type="SUPFAM" id="SSF88946">
    <property type="entry name" value="Sigma2 domain of RNA polymerase sigma factors"/>
    <property type="match status" value="1"/>
</dbReference>
<evidence type="ECO:0000256" key="2">
    <source>
        <dbReference type="ARBA" id="ARBA00023015"/>
    </source>
</evidence>
<dbReference type="InterPro" id="IPR036388">
    <property type="entry name" value="WH-like_DNA-bd_sf"/>
</dbReference>
<comment type="caution">
    <text evidence="7">The sequence shown here is derived from an EMBL/GenBank/DDBJ whole genome shotgun (WGS) entry which is preliminary data.</text>
</comment>
<dbReference type="Proteomes" id="UP001500037">
    <property type="component" value="Unassembled WGS sequence"/>
</dbReference>
<evidence type="ECO:0000313" key="8">
    <source>
        <dbReference type="Proteomes" id="UP001500037"/>
    </source>
</evidence>
<dbReference type="PANTHER" id="PTHR43133:SF50">
    <property type="entry name" value="ECF RNA POLYMERASE SIGMA FACTOR SIGM"/>
    <property type="match status" value="1"/>
</dbReference>
<keyword evidence="8" id="KW-1185">Reference proteome</keyword>
<dbReference type="RefSeq" id="WP_344437738.1">
    <property type="nucleotide sequence ID" value="NZ_BAAALF010000001.1"/>
</dbReference>